<dbReference type="SUPFAM" id="SSF118215">
    <property type="entry name" value="Proton glutamate symport protein"/>
    <property type="match status" value="1"/>
</dbReference>
<feature type="transmembrane region" description="Helical" evidence="6">
    <location>
        <begin position="126"/>
        <end position="147"/>
    </location>
</feature>
<proteinExistence type="predicted"/>
<feature type="transmembrane region" description="Helical" evidence="6">
    <location>
        <begin position="168"/>
        <end position="188"/>
    </location>
</feature>
<dbReference type="PANTHER" id="PTHR42865">
    <property type="entry name" value="PROTON/GLUTAMATE-ASPARTATE SYMPORTER"/>
    <property type="match status" value="1"/>
</dbReference>
<evidence type="ECO:0000256" key="6">
    <source>
        <dbReference type="SAM" id="Phobius"/>
    </source>
</evidence>
<evidence type="ECO:0000256" key="3">
    <source>
        <dbReference type="ARBA" id="ARBA00022692"/>
    </source>
</evidence>
<dbReference type="EMBL" id="CP103300">
    <property type="protein sequence ID" value="UYM18455.1"/>
    <property type="molecule type" value="Genomic_DNA"/>
</dbReference>
<dbReference type="Proteomes" id="UP001163255">
    <property type="component" value="Chromosome"/>
</dbReference>
<dbReference type="Pfam" id="PF00375">
    <property type="entry name" value="SDF"/>
    <property type="match status" value="1"/>
</dbReference>
<dbReference type="PRINTS" id="PR00173">
    <property type="entry name" value="EDTRNSPORT"/>
</dbReference>
<keyword evidence="4 6" id="KW-1133">Transmembrane helix</keyword>
<feature type="transmembrane region" description="Helical" evidence="6">
    <location>
        <begin position="238"/>
        <end position="259"/>
    </location>
</feature>
<reference evidence="7" key="1">
    <citation type="submission" date="2022-10" db="EMBL/GenBank/DDBJ databases">
        <title>Completed Genome Sequence of two octocoral isolated bacterium, Endozoicomonas euniceicola EF212T and Endozoicomonas gorgoniicola PS125T.</title>
        <authorList>
            <person name="Chiou Y.-J."/>
            <person name="Chen Y.-H."/>
        </authorList>
    </citation>
    <scope>NUCLEOTIDE SEQUENCE</scope>
    <source>
        <strain evidence="7">EF212</strain>
    </source>
</reference>
<dbReference type="Gene3D" id="1.10.3860.10">
    <property type="entry name" value="Sodium:dicarboxylate symporter"/>
    <property type="match status" value="1"/>
</dbReference>
<dbReference type="InterPro" id="IPR036458">
    <property type="entry name" value="Na:dicarbo_symporter_sf"/>
</dbReference>
<feature type="transmembrane region" description="Helical" evidence="6">
    <location>
        <begin position="279"/>
        <end position="303"/>
    </location>
</feature>
<feature type="transmembrane region" description="Helical" evidence="6">
    <location>
        <begin position="77"/>
        <end position="106"/>
    </location>
</feature>
<feature type="transmembrane region" description="Helical" evidence="6">
    <location>
        <begin position="200"/>
        <end position="226"/>
    </location>
</feature>
<evidence type="ECO:0000256" key="5">
    <source>
        <dbReference type="ARBA" id="ARBA00023136"/>
    </source>
</evidence>
<sequence>MSKSSERKEWGLISKLVVGIASGVAIGFFADESIMSVVGSFKHVLGQFIFFTIPLVIIGFIAPAITRLRHNANKMLGAGICIAYLSSVGAAIMAYVAGSLIIPHLSVPTALESLRQLPEAGFKLDIPPLMSVMTALVTAILLGTTVLGTKAESFEKALNEFENIMMMVVKKMVIPVLPFFIATTFAGLTYQGTLTEQLPVFLKVVVIALIGHAVWLAVLYGIAGAISGKNPLEVLKHYGPAYLTAVGTMSGAATLPVALSCARKSKVLTNDTVDFMVPLGTTIHLCGSVLTETFFVMVISLMLYGALPGFGTMLTFILLFGIFAVGAPGVPGGTVMASMGIVVGVLGFDPAGVALLLAIFALQDSFGTACNVTGDGAITLMLEGLFNKNGELSAEASKTAADTVSGNVVGTAHS</sequence>
<keyword evidence="5 6" id="KW-0472">Membrane</keyword>
<dbReference type="RefSeq" id="WP_262601218.1">
    <property type="nucleotide sequence ID" value="NZ_CP103300.1"/>
</dbReference>
<feature type="transmembrane region" description="Helical" evidence="6">
    <location>
        <begin position="336"/>
        <end position="362"/>
    </location>
</feature>
<keyword evidence="2" id="KW-0813">Transport</keyword>
<evidence type="ECO:0000313" key="7">
    <source>
        <dbReference type="EMBL" id="UYM18455.1"/>
    </source>
</evidence>
<keyword evidence="8" id="KW-1185">Reference proteome</keyword>
<gene>
    <name evidence="7" type="ORF">NX720_11330</name>
</gene>
<keyword evidence="3 6" id="KW-0812">Transmembrane</keyword>
<protein>
    <submittedName>
        <fullName evidence="7">Dicarboxylate/amino acid:cation symporter</fullName>
    </submittedName>
</protein>
<comment type="subcellular location">
    <subcellularLocation>
        <location evidence="1">Membrane</location>
        <topology evidence="1">Multi-pass membrane protein</topology>
    </subcellularLocation>
</comment>
<feature type="transmembrane region" description="Helical" evidence="6">
    <location>
        <begin position="12"/>
        <end position="30"/>
    </location>
</feature>
<evidence type="ECO:0000256" key="1">
    <source>
        <dbReference type="ARBA" id="ARBA00004141"/>
    </source>
</evidence>
<organism evidence="7 8">
    <name type="scientific">Endozoicomonas euniceicola</name>
    <dbReference type="NCBI Taxonomy" id="1234143"/>
    <lineage>
        <taxon>Bacteria</taxon>
        <taxon>Pseudomonadati</taxon>
        <taxon>Pseudomonadota</taxon>
        <taxon>Gammaproteobacteria</taxon>
        <taxon>Oceanospirillales</taxon>
        <taxon>Endozoicomonadaceae</taxon>
        <taxon>Endozoicomonas</taxon>
    </lineage>
</organism>
<evidence type="ECO:0000256" key="4">
    <source>
        <dbReference type="ARBA" id="ARBA00022989"/>
    </source>
</evidence>
<name>A0ABY6H078_9GAMM</name>
<dbReference type="InterPro" id="IPR001991">
    <property type="entry name" value="Na-dicarboxylate_symporter"/>
</dbReference>
<feature type="transmembrane region" description="Helical" evidence="6">
    <location>
        <begin position="310"/>
        <end position="330"/>
    </location>
</feature>
<feature type="transmembrane region" description="Helical" evidence="6">
    <location>
        <begin position="45"/>
        <end position="65"/>
    </location>
</feature>
<evidence type="ECO:0000313" key="8">
    <source>
        <dbReference type="Proteomes" id="UP001163255"/>
    </source>
</evidence>
<evidence type="ECO:0000256" key="2">
    <source>
        <dbReference type="ARBA" id="ARBA00022448"/>
    </source>
</evidence>
<accession>A0ABY6H078</accession>
<dbReference type="PANTHER" id="PTHR42865:SF10">
    <property type="entry name" value="SODIUM:DICARBOXYLATE SYMPORTER FAMILY PROTEIN"/>
    <property type="match status" value="1"/>
</dbReference>